<dbReference type="KEGG" id="tng:GSTEN00007695G001"/>
<feature type="compositionally biased region" description="Basic and acidic residues" evidence="1">
    <location>
        <begin position="147"/>
        <end position="157"/>
    </location>
</feature>
<name>Q4T3P8_TETNG</name>
<sequence>MPLLLQSQVEGGGRCFSPSLSAFLPGWLCSERKRRVSEDEERRRRRRRRQDHLCCLIFRIGISKENFVTLQKHKHALGGFLGNNLAFWFKLGGLLCEEREAPHRFSMISAKSIPRDPSSLCVFCEVLASRLHAGNDDSLQDEQSFEDQERSGRECPRAQRRRAGRHVRAGAQPAPARADQGGRGAVEAAAADPEEPGLRCQLPHQTCHPEGGAGETEDRAAAGGGQAGPGERQHEAGAGRPAGQVRGPAVLRPDCDPRAPVARQGGHHQRDHHRQVCQPQQLQPSPVFSRVVVLTGLGSPSPAWSFPVPIQPEPTPPSPPSPPY</sequence>
<organism evidence="2">
    <name type="scientific">Tetraodon nigroviridis</name>
    <name type="common">Spotted green pufferfish</name>
    <name type="synonym">Chelonodon nigroviridis</name>
    <dbReference type="NCBI Taxonomy" id="99883"/>
    <lineage>
        <taxon>Eukaryota</taxon>
        <taxon>Metazoa</taxon>
        <taxon>Chordata</taxon>
        <taxon>Craniata</taxon>
        <taxon>Vertebrata</taxon>
        <taxon>Euteleostomi</taxon>
        <taxon>Actinopterygii</taxon>
        <taxon>Neopterygii</taxon>
        <taxon>Teleostei</taxon>
        <taxon>Neoteleostei</taxon>
        <taxon>Acanthomorphata</taxon>
        <taxon>Eupercaria</taxon>
        <taxon>Tetraodontiformes</taxon>
        <taxon>Tetradontoidea</taxon>
        <taxon>Tetraodontidae</taxon>
        <taxon>Tetraodon</taxon>
    </lineage>
</organism>
<gene>
    <name evidence="2" type="ORF">GSTENG00007695001</name>
</gene>
<feature type="compositionally biased region" description="Basic residues" evidence="1">
    <location>
        <begin position="158"/>
        <end position="168"/>
    </location>
</feature>
<feature type="compositionally biased region" description="Basic residues" evidence="1">
    <location>
        <begin position="265"/>
        <end position="275"/>
    </location>
</feature>
<accession>Q4T3P8</accession>
<protein>
    <submittedName>
        <fullName evidence="2">(spotted green pufferfish) hypothetical protein</fullName>
    </submittedName>
</protein>
<dbReference type="AlphaFoldDB" id="Q4T3P8"/>
<feature type="region of interest" description="Disordered" evidence="1">
    <location>
        <begin position="135"/>
        <end position="284"/>
    </location>
</feature>
<feature type="region of interest" description="Disordered" evidence="1">
    <location>
        <begin position="298"/>
        <end position="324"/>
    </location>
</feature>
<feature type="compositionally biased region" description="Pro residues" evidence="1">
    <location>
        <begin position="309"/>
        <end position="324"/>
    </location>
</feature>
<reference evidence="2" key="1">
    <citation type="journal article" date="2004" name="Nature">
        <title>Genome duplication in the teleost fish Tetraodon nigroviridis reveals the early vertebrate proto-karyotype.</title>
        <authorList>
            <person name="Jaillon O."/>
            <person name="Aury J.-M."/>
            <person name="Brunet F."/>
            <person name="Petit J.-L."/>
            <person name="Stange-Thomann N."/>
            <person name="Mauceli E."/>
            <person name="Bouneau L."/>
            <person name="Fischer C."/>
            <person name="Ozouf-Costaz C."/>
            <person name="Bernot A."/>
            <person name="Nicaud S."/>
            <person name="Jaffe D."/>
            <person name="Fisher S."/>
            <person name="Lutfalla G."/>
            <person name="Dossat C."/>
            <person name="Segurens B."/>
            <person name="Dasilva C."/>
            <person name="Salanoubat M."/>
            <person name="Levy M."/>
            <person name="Boudet N."/>
            <person name="Castellano S."/>
            <person name="Anthouard V."/>
            <person name="Jubin C."/>
            <person name="Castelli V."/>
            <person name="Katinka M."/>
            <person name="Vacherie B."/>
            <person name="Biemont C."/>
            <person name="Skalli Z."/>
            <person name="Cattolico L."/>
            <person name="Poulain J."/>
            <person name="De Berardinis V."/>
            <person name="Cruaud C."/>
            <person name="Duprat S."/>
            <person name="Brottier P."/>
            <person name="Coutanceau J.-P."/>
            <person name="Gouzy J."/>
            <person name="Parra G."/>
            <person name="Lardier G."/>
            <person name="Chapple C."/>
            <person name="McKernan K.J."/>
            <person name="McEwan P."/>
            <person name="Bosak S."/>
            <person name="Kellis M."/>
            <person name="Volff J.-N."/>
            <person name="Guigo R."/>
            <person name="Zody M.C."/>
            <person name="Mesirov J."/>
            <person name="Lindblad-Toh K."/>
            <person name="Birren B."/>
            <person name="Nusbaum C."/>
            <person name="Kahn D."/>
            <person name="Robinson-Rechavi M."/>
            <person name="Laudet V."/>
            <person name="Schachter V."/>
            <person name="Quetier F."/>
            <person name="Saurin W."/>
            <person name="Scarpelli C."/>
            <person name="Wincker P."/>
            <person name="Lander E.S."/>
            <person name="Weissenbach J."/>
            <person name="Roest Crollius H."/>
        </authorList>
    </citation>
    <scope>NUCLEOTIDE SEQUENCE [LARGE SCALE GENOMIC DNA]</scope>
</reference>
<evidence type="ECO:0000313" key="2">
    <source>
        <dbReference type="EMBL" id="CAF92484.1"/>
    </source>
</evidence>
<proteinExistence type="predicted"/>
<evidence type="ECO:0000256" key="1">
    <source>
        <dbReference type="SAM" id="MobiDB-lite"/>
    </source>
</evidence>
<reference evidence="2" key="2">
    <citation type="submission" date="2004-02" db="EMBL/GenBank/DDBJ databases">
        <authorList>
            <consortium name="Genoscope"/>
            <consortium name="Whitehead Institute Centre for Genome Research"/>
        </authorList>
    </citation>
    <scope>NUCLEOTIDE SEQUENCE</scope>
</reference>
<dbReference type="EMBL" id="CAAE01009953">
    <property type="protein sequence ID" value="CAF92484.1"/>
    <property type="molecule type" value="Genomic_DNA"/>
</dbReference>
<comment type="caution">
    <text evidence="2">The sequence shown here is derived from an EMBL/GenBank/DDBJ whole genome shotgun (WGS) entry which is preliminary data.</text>
</comment>